<comment type="caution">
    <text evidence="3">The sequence shown here is derived from an EMBL/GenBank/DDBJ whole genome shotgun (WGS) entry which is preliminary data.</text>
</comment>
<gene>
    <name evidence="3" type="ORF">XAT740_LOCUS33786</name>
</gene>
<feature type="region of interest" description="Disordered" evidence="1">
    <location>
        <begin position="884"/>
        <end position="922"/>
    </location>
</feature>
<dbReference type="PANTHER" id="PTHR31669:SF283">
    <property type="entry name" value="PROTEIN FAR1-RELATED SEQUENCE"/>
    <property type="match status" value="1"/>
</dbReference>
<evidence type="ECO:0000259" key="2">
    <source>
        <dbReference type="PROSITE" id="PS50802"/>
    </source>
</evidence>
<evidence type="ECO:0000256" key="1">
    <source>
        <dbReference type="SAM" id="MobiDB-lite"/>
    </source>
</evidence>
<dbReference type="InterPro" id="IPR031052">
    <property type="entry name" value="FHY3/FAR1"/>
</dbReference>
<accession>A0A815KKM1</accession>
<dbReference type="Pfam" id="PF10551">
    <property type="entry name" value="MULE"/>
    <property type="match status" value="1"/>
</dbReference>
<dbReference type="EMBL" id="CAJNOR010003253">
    <property type="protein sequence ID" value="CAF1394385.1"/>
    <property type="molecule type" value="Genomic_DNA"/>
</dbReference>
<dbReference type="Gene3D" id="3.90.70.80">
    <property type="match status" value="1"/>
</dbReference>
<dbReference type="AlphaFoldDB" id="A0A815KKM1"/>
<dbReference type="InterPro" id="IPR047273">
    <property type="entry name" value="VRTN_OTU_dom"/>
</dbReference>
<dbReference type="InterPro" id="IPR018289">
    <property type="entry name" value="MULE_transposase_dom"/>
</dbReference>
<evidence type="ECO:0000313" key="3">
    <source>
        <dbReference type="EMBL" id="CAF1394385.1"/>
    </source>
</evidence>
<dbReference type="InterPro" id="IPR003323">
    <property type="entry name" value="OTU_dom"/>
</dbReference>
<sequence>MCNLRSNFILCDVCSSESREDFYLLLLTRLKDECDDYFGFEAKCIDMQDVIDHYTVLDDPVIIFDQNVHQIDNNSKQLLENYTGISVDEAVPIMVAGDGDCLFHSLRTLYPTMSIDELRARAIVELCSNKYYYETVKSEMNLELVDDESVQSHVLRIANSQEYSGVLTIAALSTVTGRAIESIYPSVNENDRYYELLNNVFIPRNKPSSLSTMPLRIMWTGPKQGSDRMWVPNHFVPLLSVRQSNSSIETIPTIVGMDNDEDMHVEYAKASSRIVSRTNNSKTNHTSQIEDEKENNSEIRNDISIFDKRQIFLEAPAIIQRMIQAVKEDEIFELPPKIVTHSSMFNVKLTKENRLSIGKDGNGIWTKMRSVKTMFIFKEPDKYQIVRQDDKGTLFYNERVGNHYIACPVNPNQVITMHRYYATNATNSSFRRMIAYIDQMSVGDDSNKLNLPIFLQYVTGNQYSTENLRLKPHGNATKFDRSFTSTLPSVLGQIQAQPRFLKPSTIYNASIRNVEEASLPSITTVRDRKQVYNARQKNESSVEEYMSIMRRLEDTKSTVARISMSRGEAPVLLLSQSHMIKELKRCCLNSSEHIQSSVLCIDTTFNLGRFFVTPIAYRNIAVQYRKTKKAPIFIGPIMIHYRDDTQSYQELLTYVHQELKNCDTVVIGSDGAKAIKKAVENVFPHSTHLYCTRHVRQNIERQLMKYRTTLEERRGVLERIFDSSESLIQSETEEEFQDRLSELSEYWRTIQNSGETRSNGVTDFFQWFNQYQVNIFRNHLIAAIRIPINFLDRNGSPRLFYNNDIESMNYAFKNQTNWEQRSLSEIIDILSNLITAQKNESIRALYDSGELELVPPFSRFVCDSHIWSAKTLTERNQTIEDYYNYVPPDSKPKRNLNISQKAGRKPGRSKVRGSSTTTRKKK</sequence>
<dbReference type="PROSITE" id="PS50802">
    <property type="entry name" value="OTU"/>
    <property type="match status" value="1"/>
</dbReference>
<proteinExistence type="predicted"/>
<keyword evidence="4" id="KW-1185">Reference proteome</keyword>
<evidence type="ECO:0000313" key="4">
    <source>
        <dbReference type="Proteomes" id="UP000663828"/>
    </source>
</evidence>
<dbReference type="GO" id="GO:0006355">
    <property type="term" value="P:regulation of DNA-templated transcription"/>
    <property type="evidence" value="ECO:0007669"/>
    <property type="project" value="InterPro"/>
</dbReference>
<feature type="compositionally biased region" description="Polar residues" evidence="1">
    <location>
        <begin position="912"/>
        <end position="922"/>
    </location>
</feature>
<protein>
    <recommendedName>
        <fullName evidence="2">OTU domain-containing protein</fullName>
    </recommendedName>
</protein>
<reference evidence="3" key="1">
    <citation type="submission" date="2021-02" db="EMBL/GenBank/DDBJ databases">
        <authorList>
            <person name="Nowell W R."/>
        </authorList>
    </citation>
    <scope>NUCLEOTIDE SEQUENCE</scope>
</reference>
<dbReference type="CDD" id="cd22791">
    <property type="entry name" value="OTU_VRTN"/>
    <property type="match status" value="1"/>
</dbReference>
<dbReference type="PANTHER" id="PTHR31669">
    <property type="entry name" value="PROTEIN FAR1-RELATED SEQUENCE 10-RELATED"/>
    <property type="match status" value="1"/>
</dbReference>
<dbReference type="Proteomes" id="UP000663828">
    <property type="component" value="Unassembled WGS sequence"/>
</dbReference>
<name>A0A815KKM1_ADIRI</name>
<feature type="compositionally biased region" description="Basic residues" evidence="1">
    <location>
        <begin position="902"/>
        <end position="911"/>
    </location>
</feature>
<feature type="domain" description="OTU" evidence="2">
    <location>
        <begin position="90"/>
        <end position="241"/>
    </location>
</feature>
<organism evidence="3 4">
    <name type="scientific">Adineta ricciae</name>
    <name type="common">Rotifer</name>
    <dbReference type="NCBI Taxonomy" id="249248"/>
    <lineage>
        <taxon>Eukaryota</taxon>
        <taxon>Metazoa</taxon>
        <taxon>Spiralia</taxon>
        <taxon>Gnathifera</taxon>
        <taxon>Rotifera</taxon>
        <taxon>Eurotatoria</taxon>
        <taxon>Bdelloidea</taxon>
        <taxon>Adinetida</taxon>
        <taxon>Adinetidae</taxon>
        <taxon>Adineta</taxon>
    </lineage>
</organism>